<feature type="compositionally biased region" description="Polar residues" evidence="5">
    <location>
        <begin position="264"/>
        <end position="280"/>
    </location>
</feature>
<evidence type="ECO:0000256" key="1">
    <source>
        <dbReference type="ARBA" id="ARBA00022723"/>
    </source>
</evidence>
<keyword evidence="8" id="KW-1185">Reference proteome</keyword>
<dbReference type="PANTHER" id="PTHR46462:SF3">
    <property type="entry name" value="UPSET, ISOFORM A"/>
    <property type="match status" value="1"/>
</dbReference>
<name>A0AAN8Q0B4_PATCE</name>
<evidence type="ECO:0000313" key="7">
    <source>
        <dbReference type="EMBL" id="KAK6191928.1"/>
    </source>
</evidence>
<dbReference type="GO" id="GO:0008270">
    <property type="term" value="F:zinc ion binding"/>
    <property type="evidence" value="ECO:0007669"/>
    <property type="project" value="UniProtKB-KW"/>
</dbReference>
<accession>A0AAN8Q0B4</accession>
<keyword evidence="1" id="KW-0479">Metal-binding</keyword>
<dbReference type="SUPFAM" id="SSF46785">
    <property type="entry name" value="Winged helix' DNA-binding domain"/>
    <property type="match status" value="1"/>
</dbReference>
<evidence type="ECO:0000259" key="6">
    <source>
        <dbReference type="SMART" id="SM00249"/>
    </source>
</evidence>
<sequence length="378" mass="42465">MRIKTDGKQFEMKEEEDTTSNKAEINDTGLEEVATEADSQMDFVQSNKKEEVSRFEVKQHQNQDTKEADVDIPEESPAKPEGKRQEKIEEAALSERSECQDEFGVRCPCGCNEDDGLMILCAVCKFWQHGVCFQILDEDVAPVEHICDVCNQPGVAGKEPTDHSLVGMTPITVQATCLWRRALLASLELNRVLAPHLARRLGVEATVAQGLINRLEKEGYVRNAGKGKRLGKLVDKVKIRNEGLPKYLSRKLNPSQIGRDMDTNDTQVTDSQMSQKQPVHNSKRDTQQDVDCLVAQTESINISGKKNRSSERNKKASTNMEGVESSQYNSSERGKKRVHSKVNEAQDFEICGSQDQDSFEPTHRRRRKSSIVTKAIMV</sequence>
<reference evidence="7 8" key="1">
    <citation type="submission" date="2024-01" db="EMBL/GenBank/DDBJ databases">
        <title>The genome of the rayed Mediterranean limpet Patella caerulea (Linnaeus, 1758).</title>
        <authorList>
            <person name="Anh-Thu Weber A."/>
            <person name="Halstead-Nussloch G."/>
        </authorList>
    </citation>
    <scope>NUCLEOTIDE SEQUENCE [LARGE SCALE GENOMIC DNA]</scope>
    <source>
        <strain evidence="7">AATW-2023a</strain>
        <tissue evidence="7">Whole specimen</tissue>
    </source>
</reference>
<feature type="compositionally biased region" description="Basic and acidic residues" evidence="5">
    <location>
        <begin position="1"/>
        <end position="12"/>
    </location>
</feature>
<evidence type="ECO:0000256" key="3">
    <source>
        <dbReference type="ARBA" id="ARBA00022833"/>
    </source>
</evidence>
<dbReference type="GO" id="GO:0034967">
    <property type="term" value="C:Set3 complex"/>
    <property type="evidence" value="ECO:0007669"/>
    <property type="project" value="TreeGrafter"/>
</dbReference>
<evidence type="ECO:0000256" key="5">
    <source>
        <dbReference type="SAM" id="MobiDB-lite"/>
    </source>
</evidence>
<feature type="region of interest" description="Disordered" evidence="5">
    <location>
        <begin position="250"/>
        <end position="288"/>
    </location>
</feature>
<dbReference type="Pfam" id="PF20826">
    <property type="entry name" value="PHD_5"/>
    <property type="match status" value="1"/>
</dbReference>
<dbReference type="SMART" id="SM00249">
    <property type="entry name" value="PHD"/>
    <property type="match status" value="1"/>
</dbReference>
<evidence type="ECO:0000313" key="8">
    <source>
        <dbReference type="Proteomes" id="UP001347796"/>
    </source>
</evidence>
<protein>
    <recommendedName>
        <fullName evidence="6">Zinc finger PHD-type domain-containing protein</fullName>
    </recommendedName>
</protein>
<dbReference type="EMBL" id="JAZGQO010000002">
    <property type="protein sequence ID" value="KAK6191928.1"/>
    <property type="molecule type" value="Genomic_DNA"/>
</dbReference>
<dbReference type="Proteomes" id="UP001347796">
    <property type="component" value="Unassembled WGS sequence"/>
</dbReference>
<dbReference type="InterPro" id="IPR036390">
    <property type="entry name" value="WH_DNA-bd_sf"/>
</dbReference>
<organism evidence="7 8">
    <name type="scientific">Patella caerulea</name>
    <name type="common">Rayed Mediterranean limpet</name>
    <dbReference type="NCBI Taxonomy" id="87958"/>
    <lineage>
        <taxon>Eukaryota</taxon>
        <taxon>Metazoa</taxon>
        <taxon>Spiralia</taxon>
        <taxon>Lophotrochozoa</taxon>
        <taxon>Mollusca</taxon>
        <taxon>Gastropoda</taxon>
        <taxon>Patellogastropoda</taxon>
        <taxon>Patelloidea</taxon>
        <taxon>Patellidae</taxon>
        <taxon>Patella</taxon>
    </lineage>
</organism>
<gene>
    <name evidence="7" type="ORF">SNE40_003501</name>
</gene>
<keyword evidence="3" id="KW-0862">Zinc</keyword>
<dbReference type="InterPro" id="IPR001965">
    <property type="entry name" value="Znf_PHD"/>
</dbReference>
<keyword evidence="4" id="KW-0156">Chromatin regulator</keyword>
<dbReference type="InterPro" id="IPR013083">
    <property type="entry name" value="Znf_RING/FYVE/PHD"/>
</dbReference>
<feature type="region of interest" description="Disordered" evidence="5">
    <location>
        <begin position="1"/>
        <end position="26"/>
    </location>
</feature>
<feature type="compositionally biased region" description="Basic and acidic residues" evidence="5">
    <location>
        <begin position="76"/>
        <end position="87"/>
    </location>
</feature>
<comment type="caution">
    <text evidence="7">The sequence shown here is derived from an EMBL/GenBank/DDBJ whole genome shotgun (WGS) entry which is preliminary data.</text>
</comment>
<dbReference type="InterPro" id="IPR011011">
    <property type="entry name" value="Znf_FYVE_PHD"/>
</dbReference>
<dbReference type="GO" id="GO:0070210">
    <property type="term" value="C:Rpd3L-Expanded complex"/>
    <property type="evidence" value="ECO:0007669"/>
    <property type="project" value="TreeGrafter"/>
</dbReference>
<dbReference type="GO" id="GO:0006325">
    <property type="term" value="P:chromatin organization"/>
    <property type="evidence" value="ECO:0007669"/>
    <property type="project" value="UniProtKB-KW"/>
</dbReference>
<keyword evidence="2" id="KW-0863">Zinc-finger</keyword>
<proteinExistence type="predicted"/>
<feature type="region of interest" description="Disordered" evidence="5">
    <location>
        <begin position="46"/>
        <end position="87"/>
    </location>
</feature>
<dbReference type="Gene3D" id="3.30.40.10">
    <property type="entry name" value="Zinc/RING finger domain, C3HC4 (zinc finger)"/>
    <property type="match status" value="1"/>
</dbReference>
<feature type="compositionally biased region" description="Basic and acidic residues" evidence="5">
    <location>
        <begin position="47"/>
        <end position="69"/>
    </location>
</feature>
<evidence type="ECO:0000256" key="2">
    <source>
        <dbReference type="ARBA" id="ARBA00022771"/>
    </source>
</evidence>
<dbReference type="SUPFAM" id="SSF57903">
    <property type="entry name" value="FYVE/PHD zinc finger"/>
    <property type="match status" value="1"/>
</dbReference>
<dbReference type="AlphaFoldDB" id="A0AAN8Q0B4"/>
<feature type="compositionally biased region" description="Polar residues" evidence="5">
    <location>
        <begin position="316"/>
        <end position="331"/>
    </location>
</feature>
<feature type="region of interest" description="Disordered" evidence="5">
    <location>
        <begin position="301"/>
        <end position="368"/>
    </location>
</feature>
<evidence type="ECO:0000256" key="4">
    <source>
        <dbReference type="ARBA" id="ARBA00022853"/>
    </source>
</evidence>
<dbReference type="GO" id="GO:0006355">
    <property type="term" value="P:regulation of DNA-templated transcription"/>
    <property type="evidence" value="ECO:0007669"/>
    <property type="project" value="TreeGrafter"/>
</dbReference>
<feature type="domain" description="Zinc finger PHD-type" evidence="6">
    <location>
        <begin position="108"/>
        <end position="151"/>
    </location>
</feature>
<dbReference type="PANTHER" id="PTHR46462">
    <property type="entry name" value="UPSET, ISOFORM A"/>
    <property type="match status" value="1"/>
</dbReference>